<dbReference type="GO" id="GO:0030246">
    <property type="term" value="F:carbohydrate binding"/>
    <property type="evidence" value="ECO:0007669"/>
    <property type="project" value="UniProtKB-KW"/>
</dbReference>
<proteinExistence type="predicted"/>
<dbReference type="Proteomes" id="UP000320225">
    <property type="component" value="Unassembled WGS sequence"/>
</dbReference>
<keyword evidence="3" id="KW-0430">Lectin</keyword>
<dbReference type="Pfam" id="PF17963">
    <property type="entry name" value="Big_9"/>
    <property type="match status" value="1"/>
</dbReference>
<keyword evidence="4" id="KW-1185">Reference proteome</keyword>
<sequence>MAQQARVIAVSGQVLAIGSEGPPRLLAAGEVLPAGVTVRPAAGAAVELLLDDGRTLLLDDRLAWLVGAEAPVPSTPQATAALQAVLDVLARGGDLDELEAAAAGAAGGAEGEGNSFVRLLRIVEDVTPNVYEYGVELAPTIDAPLLPQAEAAPTPAPEPAAPPPPAPITRALPCHAQSRVRVMGAGEGAASFEQRLSQEKNDGQWLLSDASFQSARGTLPHPFTITDQGGGRDPAFVVTPNFQAAPGDRLTFSATAVLDTDDRGADQYQVTLYRLTDAGWQAAGVLTSADGSYTHTFDEPGEYRVQFAVRDNTGGADKASATVALEPTPWFFDPVPGPEQVEVRPATGNLLANDVAGDGTLAEHTWALVGGTPQPDGSWLVAGEQGTLSVAPDGGFTYTPSPDAAGGEETFSYTLTDPDGDSSTATLTVTVTRTVLDPLAPQAAADAFAAAEADDDAGAGLASAALAAPDADRDGDGIPDALEDEGPSATAADDPEAGDLDADDGAADGAALALEDALDDALQGPQADTTLDDLLPPAGEAASGAEAAAGAAPDAPSDPADLTIIGLQLDAGPSSEIDLLEQQKDKGAPRDG</sequence>
<evidence type="ECO:0000256" key="1">
    <source>
        <dbReference type="SAM" id="MobiDB-lite"/>
    </source>
</evidence>
<comment type="caution">
    <text evidence="3">The sequence shown here is derived from an EMBL/GenBank/DDBJ whole genome shotgun (WGS) entry which is preliminary data.</text>
</comment>
<reference evidence="3 4" key="1">
    <citation type="submission" date="2019-07" db="EMBL/GenBank/DDBJ databases">
        <title>Tepidimonas sediminis YIM 72259 draft genome.</title>
        <authorList>
            <person name="Da Costa M.S."/>
            <person name="Froufe H.J.C."/>
            <person name="Egas C."/>
            <person name="Albuquerque L."/>
        </authorList>
    </citation>
    <scope>NUCLEOTIDE SEQUENCE [LARGE SCALE GENOMIC DNA]</scope>
    <source>
        <strain evidence="3 4">YIM 72259</strain>
    </source>
</reference>
<feature type="domain" description="PKD" evidence="2">
    <location>
        <begin position="280"/>
        <end position="326"/>
    </location>
</feature>
<organism evidence="3 4">
    <name type="scientific">Tepidimonas sediminis</name>
    <dbReference type="NCBI Taxonomy" id="2588941"/>
    <lineage>
        <taxon>Bacteria</taxon>
        <taxon>Pseudomonadati</taxon>
        <taxon>Pseudomonadota</taxon>
        <taxon>Betaproteobacteria</taxon>
        <taxon>Burkholderiales</taxon>
        <taxon>Tepidimonas</taxon>
    </lineage>
</organism>
<dbReference type="Gene3D" id="2.60.40.3440">
    <property type="match status" value="1"/>
</dbReference>
<feature type="region of interest" description="Disordered" evidence="1">
    <location>
        <begin position="467"/>
        <end position="592"/>
    </location>
</feature>
<dbReference type="Gene3D" id="2.60.40.10">
    <property type="entry name" value="Immunoglobulins"/>
    <property type="match status" value="1"/>
</dbReference>
<feature type="compositionally biased region" description="Low complexity" evidence="1">
    <location>
        <begin position="536"/>
        <end position="561"/>
    </location>
</feature>
<evidence type="ECO:0000313" key="4">
    <source>
        <dbReference type="Proteomes" id="UP000320225"/>
    </source>
</evidence>
<dbReference type="SUPFAM" id="SSF49299">
    <property type="entry name" value="PKD domain"/>
    <property type="match status" value="1"/>
</dbReference>
<name>A0A554WMU2_9BURK</name>
<dbReference type="InterPro" id="IPR000601">
    <property type="entry name" value="PKD_dom"/>
</dbReference>
<dbReference type="InterPro" id="IPR047777">
    <property type="entry name" value="LapA-like_RM"/>
</dbReference>
<evidence type="ECO:0000313" key="3">
    <source>
        <dbReference type="EMBL" id="TSE24895.1"/>
    </source>
</evidence>
<dbReference type="PROSITE" id="PS50093">
    <property type="entry name" value="PKD"/>
    <property type="match status" value="1"/>
</dbReference>
<dbReference type="NCBIfam" id="NF033682">
    <property type="entry name" value="retention_LapA"/>
    <property type="match status" value="1"/>
</dbReference>
<dbReference type="OrthoDB" id="4648428at2"/>
<dbReference type="AlphaFoldDB" id="A0A554WMU2"/>
<feature type="compositionally biased region" description="Acidic residues" evidence="1">
    <location>
        <begin position="493"/>
        <end position="506"/>
    </location>
</feature>
<feature type="region of interest" description="Disordered" evidence="1">
    <location>
        <begin position="149"/>
        <end position="171"/>
    </location>
</feature>
<protein>
    <submittedName>
        <fullName evidence="3">Calcium-binding lectin RapA2</fullName>
    </submittedName>
</protein>
<feature type="compositionally biased region" description="Pro residues" evidence="1">
    <location>
        <begin position="154"/>
        <end position="167"/>
    </location>
</feature>
<dbReference type="InterPro" id="IPR035986">
    <property type="entry name" value="PKD_dom_sf"/>
</dbReference>
<dbReference type="EMBL" id="VJND01000010">
    <property type="protein sequence ID" value="TSE24895.1"/>
    <property type="molecule type" value="Genomic_DNA"/>
</dbReference>
<evidence type="ECO:0000259" key="2">
    <source>
        <dbReference type="PROSITE" id="PS50093"/>
    </source>
</evidence>
<feature type="compositionally biased region" description="Basic and acidic residues" evidence="1">
    <location>
        <begin position="581"/>
        <end position="592"/>
    </location>
</feature>
<gene>
    <name evidence="3" type="primary">rapA2</name>
    <name evidence="3" type="ORF">Tsedi_01755</name>
</gene>
<dbReference type="RefSeq" id="WP_143895751.1">
    <property type="nucleotide sequence ID" value="NZ_VJND01000010.1"/>
</dbReference>
<dbReference type="InterPro" id="IPR013783">
    <property type="entry name" value="Ig-like_fold"/>
</dbReference>
<accession>A0A554WMU2</accession>